<comment type="catalytic activity">
    <reaction evidence="1">
        <text>2-phosphoglycolate + H2O = glycolate + phosphate</text>
        <dbReference type="Rhea" id="RHEA:14369"/>
        <dbReference type="ChEBI" id="CHEBI:15377"/>
        <dbReference type="ChEBI" id="CHEBI:29805"/>
        <dbReference type="ChEBI" id="CHEBI:43474"/>
        <dbReference type="ChEBI" id="CHEBI:58033"/>
        <dbReference type="EC" id="3.1.3.18"/>
    </reaction>
</comment>
<reference evidence="5 6" key="1">
    <citation type="submission" date="2018-05" db="EMBL/GenBank/DDBJ databases">
        <title>Genome of Sphingosinicella humi QZX222.</title>
        <authorList>
            <person name="Qiao Z."/>
            <person name="Wang G."/>
        </authorList>
    </citation>
    <scope>NUCLEOTIDE SEQUENCE [LARGE SCALE GENOMIC DNA]</scope>
    <source>
        <strain evidence="5 6">QZX222</strain>
    </source>
</reference>
<protein>
    <recommendedName>
        <fullName evidence="4">phosphoglycolate phosphatase</fullName>
        <ecNumber evidence="4">3.1.3.18</ecNumber>
    </recommendedName>
</protein>
<comment type="pathway">
    <text evidence="2">Organic acid metabolism; glycolate biosynthesis; glycolate from 2-phosphoglycolate: step 1/1.</text>
</comment>
<comment type="similarity">
    <text evidence="3">Belongs to the HAD-like hydrolase superfamily. CbbY/CbbZ/Gph/YieH family.</text>
</comment>
<dbReference type="SFLD" id="SFLDS00003">
    <property type="entry name" value="Haloacid_Dehalogenase"/>
    <property type="match status" value="1"/>
</dbReference>
<evidence type="ECO:0000313" key="5">
    <source>
        <dbReference type="EMBL" id="PWG01949.1"/>
    </source>
</evidence>
<dbReference type="AlphaFoldDB" id="A0A2U2J0T5"/>
<dbReference type="PANTHER" id="PTHR43434">
    <property type="entry name" value="PHOSPHOGLYCOLATE PHOSPHATASE"/>
    <property type="match status" value="1"/>
</dbReference>
<evidence type="ECO:0000256" key="4">
    <source>
        <dbReference type="ARBA" id="ARBA00013078"/>
    </source>
</evidence>
<evidence type="ECO:0000256" key="1">
    <source>
        <dbReference type="ARBA" id="ARBA00000830"/>
    </source>
</evidence>
<gene>
    <name evidence="5" type="ORF">DF286_03005</name>
</gene>
<dbReference type="SUPFAM" id="SSF56784">
    <property type="entry name" value="HAD-like"/>
    <property type="match status" value="1"/>
</dbReference>
<sequence>MAIEAIAFDCYGTLLQIHDRRHPYGTLAALSGGRLDPSPMIVPLELAGVVSTNKRSIEIDQAKLRALEADLAAELASVRPISGARETLRALRRRGYRLATASNLAPPYAEPLRRLVGGLVDVECLSFEIGAVKPSASFYAQLCSLLGCEPSEVLMVGDSLPNDRDAAMDAGLSARHIAAGDTISRALADLC</sequence>
<dbReference type="GO" id="GO:0005829">
    <property type="term" value="C:cytosol"/>
    <property type="evidence" value="ECO:0007669"/>
    <property type="project" value="TreeGrafter"/>
</dbReference>
<evidence type="ECO:0000256" key="2">
    <source>
        <dbReference type="ARBA" id="ARBA00004818"/>
    </source>
</evidence>
<dbReference type="EC" id="3.1.3.18" evidence="4"/>
<dbReference type="GO" id="GO:0006281">
    <property type="term" value="P:DNA repair"/>
    <property type="evidence" value="ECO:0007669"/>
    <property type="project" value="TreeGrafter"/>
</dbReference>
<dbReference type="InterPro" id="IPR006439">
    <property type="entry name" value="HAD-SF_hydro_IA"/>
</dbReference>
<dbReference type="Gene3D" id="3.40.50.1000">
    <property type="entry name" value="HAD superfamily/HAD-like"/>
    <property type="match status" value="1"/>
</dbReference>
<dbReference type="InterPro" id="IPR023214">
    <property type="entry name" value="HAD_sf"/>
</dbReference>
<dbReference type="Proteomes" id="UP000245916">
    <property type="component" value="Unassembled WGS sequence"/>
</dbReference>
<evidence type="ECO:0000313" key="6">
    <source>
        <dbReference type="Proteomes" id="UP000245916"/>
    </source>
</evidence>
<dbReference type="PRINTS" id="PR00413">
    <property type="entry name" value="HADHALOGNASE"/>
</dbReference>
<organism evidence="5 6">
    <name type="scientific">Allosphingosinicella humi</name>
    <dbReference type="NCBI Taxonomy" id="2068657"/>
    <lineage>
        <taxon>Bacteria</taxon>
        <taxon>Pseudomonadati</taxon>
        <taxon>Pseudomonadota</taxon>
        <taxon>Alphaproteobacteria</taxon>
        <taxon>Sphingomonadales</taxon>
        <taxon>Sphingomonadaceae</taxon>
        <taxon>Allosphingosinicella</taxon>
    </lineage>
</organism>
<evidence type="ECO:0000256" key="3">
    <source>
        <dbReference type="ARBA" id="ARBA00006171"/>
    </source>
</evidence>
<dbReference type="InterPro" id="IPR036412">
    <property type="entry name" value="HAD-like_sf"/>
</dbReference>
<keyword evidence="6" id="KW-1185">Reference proteome</keyword>
<dbReference type="Pfam" id="PF00702">
    <property type="entry name" value="Hydrolase"/>
    <property type="match status" value="1"/>
</dbReference>
<accession>A0A2U2J0T5</accession>
<proteinExistence type="inferred from homology"/>
<dbReference type="SFLD" id="SFLDG01129">
    <property type="entry name" value="C1.5:_HAD__Beta-PGM__Phosphata"/>
    <property type="match status" value="1"/>
</dbReference>
<dbReference type="RefSeq" id="WP_109270089.1">
    <property type="nucleotide sequence ID" value="NZ_QFFF01000001.1"/>
</dbReference>
<dbReference type="GO" id="GO:0008967">
    <property type="term" value="F:phosphoglycolate phosphatase activity"/>
    <property type="evidence" value="ECO:0007669"/>
    <property type="project" value="UniProtKB-EC"/>
</dbReference>
<comment type="caution">
    <text evidence="5">The sequence shown here is derived from an EMBL/GenBank/DDBJ whole genome shotgun (WGS) entry which is preliminary data.</text>
</comment>
<dbReference type="NCBIfam" id="TIGR01549">
    <property type="entry name" value="HAD-SF-IA-v1"/>
    <property type="match status" value="1"/>
</dbReference>
<dbReference type="OrthoDB" id="9809962at2"/>
<dbReference type="EMBL" id="QFFF01000001">
    <property type="protein sequence ID" value="PWG01949.1"/>
    <property type="molecule type" value="Genomic_DNA"/>
</dbReference>
<dbReference type="PANTHER" id="PTHR43434:SF1">
    <property type="entry name" value="PHOSPHOGLYCOLATE PHOSPHATASE"/>
    <property type="match status" value="1"/>
</dbReference>
<name>A0A2U2J0T5_9SPHN</name>
<dbReference type="InterPro" id="IPR050155">
    <property type="entry name" value="HAD-like_hydrolase_sf"/>
</dbReference>